<protein>
    <submittedName>
        <fullName evidence="2">Uncharacterized protein</fullName>
    </submittedName>
</protein>
<proteinExistence type="predicted"/>
<evidence type="ECO:0000313" key="3">
    <source>
        <dbReference type="Proteomes" id="UP001060771"/>
    </source>
</evidence>
<dbReference type="Proteomes" id="UP001060771">
    <property type="component" value="Chromosome"/>
</dbReference>
<feature type="transmembrane region" description="Helical" evidence="1">
    <location>
        <begin position="6"/>
        <end position="25"/>
    </location>
</feature>
<keyword evidence="1" id="KW-0472">Membrane</keyword>
<accession>A0ABN6SQ04</accession>
<reference evidence="3" key="1">
    <citation type="submission" date="2022-09" db="EMBL/GenBank/DDBJ databases">
        <title>Complete genome sequence of Vulcanisaeta souniana.</title>
        <authorList>
            <person name="Kato S."/>
            <person name="Itoh T."/>
            <person name="Ohkuma M."/>
        </authorList>
    </citation>
    <scope>NUCLEOTIDE SEQUENCE [LARGE SCALE GENOMIC DNA]</scope>
    <source>
        <strain evidence="3">JCM 11219</strain>
    </source>
</reference>
<name>A0ABN6SQ04_9CREN</name>
<keyword evidence="1" id="KW-0812">Transmembrane</keyword>
<evidence type="ECO:0000313" key="2">
    <source>
        <dbReference type="EMBL" id="BDR91449.1"/>
    </source>
</evidence>
<sequence>MGDRCGTWNYVVDVLGVLMVPGLYWGNRRNLNLKVGGFRHVVLSVGLGFAIDRRGFNSSLPYI</sequence>
<gene>
    <name evidence="2" type="ORF">Vsou_05420</name>
</gene>
<organism evidence="2 3">
    <name type="scientific">Vulcanisaeta souniana JCM 11219</name>
    <dbReference type="NCBI Taxonomy" id="1293586"/>
    <lineage>
        <taxon>Archaea</taxon>
        <taxon>Thermoproteota</taxon>
        <taxon>Thermoprotei</taxon>
        <taxon>Thermoproteales</taxon>
        <taxon>Thermoproteaceae</taxon>
        <taxon>Vulcanisaeta</taxon>
    </lineage>
</organism>
<keyword evidence="3" id="KW-1185">Reference proteome</keyword>
<dbReference type="EMBL" id="AP026830">
    <property type="protein sequence ID" value="BDR91449.1"/>
    <property type="molecule type" value="Genomic_DNA"/>
</dbReference>
<keyword evidence="1" id="KW-1133">Transmembrane helix</keyword>
<evidence type="ECO:0000256" key="1">
    <source>
        <dbReference type="SAM" id="Phobius"/>
    </source>
</evidence>